<comment type="caution">
    <text evidence="1">The sequence shown here is derived from an EMBL/GenBank/DDBJ whole genome shotgun (WGS) entry which is preliminary data.</text>
</comment>
<name>A0A4R6WGA0_9SPHI</name>
<dbReference type="InterPro" id="IPR027375">
    <property type="entry name" value="DKNYY"/>
</dbReference>
<reference evidence="1 2" key="1">
    <citation type="submission" date="2019-03" db="EMBL/GenBank/DDBJ databases">
        <title>Genomic Encyclopedia of Archaeal and Bacterial Type Strains, Phase II (KMG-II): from individual species to whole genera.</title>
        <authorList>
            <person name="Goeker M."/>
        </authorList>
    </citation>
    <scope>NUCLEOTIDE SEQUENCE [LARGE SCALE GENOMIC DNA]</scope>
    <source>
        <strain evidence="1 2">DSM 28353</strain>
    </source>
</reference>
<accession>A0A4R6WGA0</accession>
<organism evidence="1 2">
    <name type="scientific">Sphingobacterium yanglingense</name>
    <dbReference type="NCBI Taxonomy" id="1437280"/>
    <lineage>
        <taxon>Bacteria</taxon>
        <taxon>Pseudomonadati</taxon>
        <taxon>Bacteroidota</taxon>
        <taxon>Sphingobacteriia</taxon>
        <taxon>Sphingobacteriales</taxon>
        <taxon>Sphingobacteriaceae</taxon>
        <taxon>Sphingobacterium</taxon>
    </lineage>
</organism>
<protein>
    <submittedName>
        <fullName evidence="1">DKNYY family protein</fullName>
    </submittedName>
</protein>
<dbReference type="Pfam" id="PF13644">
    <property type="entry name" value="DKNYY"/>
    <property type="match status" value="2"/>
</dbReference>
<dbReference type="EMBL" id="SNYV01000011">
    <property type="protein sequence ID" value="TDQ79180.1"/>
    <property type="molecule type" value="Genomic_DNA"/>
</dbReference>
<evidence type="ECO:0000313" key="1">
    <source>
        <dbReference type="EMBL" id="TDQ79180.1"/>
    </source>
</evidence>
<dbReference type="OrthoDB" id="1150213at2"/>
<keyword evidence="2" id="KW-1185">Reference proteome</keyword>
<proteinExistence type="predicted"/>
<evidence type="ECO:0000313" key="2">
    <source>
        <dbReference type="Proteomes" id="UP000295292"/>
    </source>
</evidence>
<dbReference type="RefSeq" id="WP_133582990.1">
    <property type="nucleotide sequence ID" value="NZ_SNYV01000011.1"/>
</dbReference>
<gene>
    <name evidence="1" type="ORF">CLV99_0612</name>
</gene>
<dbReference type="Proteomes" id="UP000295292">
    <property type="component" value="Unassembled WGS sequence"/>
</dbReference>
<sequence length="277" mass="32037">MELTTYAPKLINIDLTAVADFDKAAVFVDSVTKSRLSYWTDGRHIYWRTTKLNAVPPYFFVFNTIFAKDDKHCFMQNEILNHADVNSFRALNYCFAKDHQFAWCLGGRFRRYDIETFEVCDDGFNKNLMCTTFCFSDGSTMAGVVYISSGYAKDRHQVYCYDHVGKVKVMKIADPQTFVSCNNGKFGKDNRYVYYYHHVIKKADPRTWKLLDAKEGYSCDSKHAFRFKTCFENVDIETLSICEFTAKDGEVIKLLKDKNGLFGLDGSRITEDEVQQI</sequence>
<dbReference type="AlphaFoldDB" id="A0A4R6WGA0"/>